<feature type="transmembrane region" description="Helical" evidence="5">
    <location>
        <begin position="6"/>
        <end position="23"/>
    </location>
</feature>
<feature type="transmembrane region" description="Helical" evidence="5">
    <location>
        <begin position="264"/>
        <end position="284"/>
    </location>
</feature>
<comment type="caution">
    <text evidence="8">The sequence shown here is derived from an EMBL/GenBank/DDBJ whole genome shotgun (WGS) entry which is preliminary data.</text>
</comment>
<dbReference type="InterPro" id="IPR022343">
    <property type="entry name" value="GCR1-cAMP_receptor"/>
</dbReference>
<evidence type="ECO:0000259" key="7">
    <source>
        <dbReference type="PROSITE" id="PS50262"/>
    </source>
</evidence>
<evidence type="ECO:0000256" key="3">
    <source>
        <dbReference type="ARBA" id="ARBA00022989"/>
    </source>
</evidence>
<proteinExistence type="predicted"/>
<keyword evidence="4 5" id="KW-0472">Membrane</keyword>
<dbReference type="Pfam" id="PF05462">
    <property type="entry name" value="Dicty_CAR"/>
    <property type="match status" value="1"/>
</dbReference>
<feature type="transmembrane region" description="Helical" evidence="5">
    <location>
        <begin position="232"/>
        <end position="252"/>
    </location>
</feature>
<gene>
    <name evidence="8" type="ORF">PPROV_000294700</name>
</gene>
<sequence length="338" mass="37040">MSAVLSAFSTTGSLFIVLSMLIFDKLRKQPAGSLILWLSVSDVGYGVSQVLLSKPADVDGAIAKEAHGTALCQTQAMLAQFFAIASFAWTAAIAHTLHAAVVKRDVHHKEEWFPRYHRLIWTTCFVFMLIPLLANIYGPTGGGFCWIKNDRTEGHVFRMLLFYVPLWLAVGYNSISMWQVTSVITRAMRLVVETDGGNDVDAAEDAPDATMDDDESASSAMRLRNLKQMRRIGLFPLILVGCWMFATINRIYEMFDGSPVYGLYALQVLSSSLSGLLNALVYGMMPSVRGAWSRVLEKWPIVGPLLSSQARVGTSSSGYTSFGNALAADDGDGDMSPR</sequence>
<dbReference type="InterPro" id="IPR017981">
    <property type="entry name" value="GPCR_2-like_7TM"/>
</dbReference>
<keyword evidence="9" id="KW-1185">Reference proteome</keyword>
<dbReference type="PRINTS" id="PR02001">
    <property type="entry name" value="GCR1CAMPR"/>
</dbReference>
<keyword evidence="2 5" id="KW-0812">Transmembrane</keyword>
<name>A0A830HCH9_9CHLO</name>
<evidence type="ECO:0000256" key="1">
    <source>
        <dbReference type="ARBA" id="ARBA00004141"/>
    </source>
</evidence>
<dbReference type="PROSITE" id="PS50261">
    <property type="entry name" value="G_PROTEIN_RECEP_F2_4"/>
    <property type="match status" value="1"/>
</dbReference>
<organism evidence="8 9">
    <name type="scientific">Pycnococcus provasolii</name>
    <dbReference type="NCBI Taxonomy" id="41880"/>
    <lineage>
        <taxon>Eukaryota</taxon>
        <taxon>Viridiplantae</taxon>
        <taxon>Chlorophyta</taxon>
        <taxon>Pseudoscourfieldiophyceae</taxon>
        <taxon>Pseudoscourfieldiales</taxon>
        <taxon>Pycnococcaceae</taxon>
        <taxon>Pycnococcus</taxon>
    </lineage>
</organism>
<accession>A0A830HCH9</accession>
<dbReference type="Gene3D" id="1.20.1070.10">
    <property type="entry name" value="Rhodopsin 7-helix transmembrane proteins"/>
    <property type="match status" value="1"/>
</dbReference>
<feature type="domain" description="G-protein coupled receptors family 2 profile 2" evidence="6">
    <location>
        <begin position="1"/>
        <end position="286"/>
    </location>
</feature>
<evidence type="ECO:0000313" key="9">
    <source>
        <dbReference type="Proteomes" id="UP000660262"/>
    </source>
</evidence>
<dbReference type="GO" id="GO:0007166">
    <property type="term" value="P:cell surface receptor signaling pathway"/>
    <property type="evidence" value="ECO:0007669"/>
    <property type="project" value="InterPro"/>
</dbReference>
<evidence type="ECO:0000256" key="2">
    <source>
        <dbReference type="ARBA" id="ARBA00022692"/>
    </source>
</evidence>
<dbReference type="OrthoDB" id="100006at2759"/>
<evidence type="ECO:0000256" key="5">
    <source>
        <dbReference type="SAM" id="Phobius"/>
    </source>
</evidence>
<reference evidence="8" key="1">
    <citation type="submission" date="2020-10" db="EMBL/GenBank/DDBJ databases">
        <title>Unveiling of a novel bifunctional photoreceptor, Dualchrome1, isolated from a cosmopolitan green alga.</title>
        <authorList>
            <person name="Suzuki S."/>
            <person name="Kawachi M."/>
        </authorList>
    </citation>
    <scope>NUCLEOTIDE SEQUENCE</scope>
    <source>
        <strain evidence="8">NIES 2893</strain>
    </source>
</reference>
<dbReference type="Proteomes" id="UP000660262">
    <property type="component" value="Unassembled WGS sequence"/>
</dbReference>
<evidence type="ECO:0000256" key="4">
    <source>
        <dbReference type="ARBA" id="ARBA00023136"/>
    </source>
</evidence>
<dbReference type="SUPFAM" id="SSF81321">
    <property type="entry name" value="Family A G protein-coupled receptor-like"/>
    <property type="match status" value="1"/>
</dbReference>
<feature type="transmembrane region" description="Helical" evidence="5">
    <location>
        <begin position="35"/>
        <end position="52"/>
    </location>
</feature>
<dbReference type="GO" id="GO:0005886">
    <property type="term" value="C:plasma membrane"/>
    <property type="evidence" value="ECO:0007669"/>
    <property type="project" value="TreeGrafter"/>
</dbReference>
<feature type="transmembrane region" description="Helical" evidence="5">
    <location>
        <begin position="119"/>
        <end position="140"/>
    </location>
</feature>
<feature type="transmembrane region" description="Helical" evidence="5">
    <location>
        <begin position="160"/>
        <end position="180"/>
    </location>
</feature>
<dbReference type="AlphaFoldDB" id="A0A830HCH9"/>
<dbReference type="InterPro" id="IPR017452">
    <property type="entry name" value="GPCR_Rhodpsn_7TM"/>
</dbReference>
<dbReference type="PROSITE" id="PS50262">
    <property type="entry name" value="G_PROTEIN_RECEP_F1_2"/>
    <property type="match status" value="1"/>
</dbReference>
<protein>
    <submittedName>
        <fullName evidence="8">Glycolytic proteins transcriptional activator gcr1</fullName>
    </submittedName>
</protein>
<keyword evidence="3 5" id="KW-1133">Transmembrane helix</keyword>
<dbReference type="PANTHER" id="PTHR23112">
    <property type="entry name" value="G PROTEIN-COUPLED RECEPTOR 157-RELATED"/>
    <property type="match status" value="1"/>
</dbReference>
<evidence type="ECO:0000259" key="6">
    <source>
        <dbReference type="PROSITE" id="PS50261"/>
    </source>
</evidence>
<evidence type="ECO:0000313" key="8">
    <source>
        <dbReference type="EMBL" id="GHP04193.1"/>
    </source>
</evidence>
<dbReference type="EMBL" id="BNJQ01000007">
    <property type="protein sequence ID" value="GHP04193.1"/>
    <property type="molecule type" value="Genomic_DNA"/>
</dbReference>
<comment type="subcellular location">
    <subcellularLocation>
        <location evidence="1">Membrane</location>
        <topology evidence="1">Multi-pass membrane protein</topology>
    </subcellularLocation>
</comment>
<feature type="domain" description="G-protein coupled receptors family 1 profile" evidence="7">
    <location>
        <begin position="12"/>
        <end position="282"/>
    </location>
</feature>
<dbReference type="GO" id="GO:0007189">
    <property type="term" value="P:adenylate cyclase-activating G protein-coupled receptor signaling pathway"/>
    <property type="evidence" value="ECO:0007669"/>
    <property type="project" value="TreeGrafter"/>
</dbReference>
<feature type="transmembrane region" description="Helical" evidence="5">
    <location>
        <begin position="77"/>
        <end position="98"/>
    </location>
</feature>
<dbReference type="GO" id="GO:0004930">
    <property type="term" value="F:G protein-coupled receptor activity"/>
    <property type="evidence" value="ECO:0007669"/>
    <property type="project" value="TreeGrafter"/>
</dbReference>
<dbReference type="PANTHER" id="PTHR23112:SF0">
    <property type="entry name" value="TRANSMEMBRANE PROTEIN 116"/>
    <property type="match status" value="1"/>
</dbReference>